<dbReference type="GO" id="GO:0003700">
    <property type="term" value="F:DNA-binding transcription factor activity"/>
    <property type="evidence" value="ECO:0007669"/>
    <property type="project" value="TreeGrafter"/>
</dbReference>
<protein>
    <submittedName>
        <fullName evidence="5">Transcriptional regulator, LacI family</fullName>
    </submittedName>
</protein>
<gene>
    <name evidence="5" type="ORF">SAMN04488050_101604</name>
</gene>
<dbReference type="SMART" id="SM00354">
    <property type="entry name" value="HTH_LACI"/>
    <property type="match status" value="1"/>
</dbReference>
<accession>A0A1I6PKG8</accession>
<evidence type="ECO:0000313" key="5">
    <source>
        <dbReference type="EMBL" id="SFS40731.1"/>
    </source>
</evidence>
<dbReference type="GO" id="GO:0000976">
    <property type="term" value="F:transcription cis-regulatory region binding"/>
    <property type="evidence" value="ECO:0007669"/>
    <property type="project" value="TreeGrafter"/>
</dbReference>
<organism evidence="5 6">
    <name type="scientific">Alloyangia pacifica</name>
    <dbReference type="NCBI Taxonomy" id="311180"/>
    <lineage>
        <taxon>Bacteria</taxon>
        <taxon>Pseudomonadati</taxon>
        <taxon>Pseudomonadota</taxon>
        <taxon>Alphaproteobacteria</taxon>
        <taxon>Rhodobacterales</taxon>
        <taxon>Roseobacteraceae</taxon>
        <taxon>Alloyangia</taxon>
    </lineage>
</organism>
<dbReference type="PROSITE" id="PS50932">
    <property type="entry name" value="HTH_LACI_2"/>
    <property type="match status" value="1"/>
</dbReference>
<sequence length="344" mass="37672">MNLKQLAAHLNLSQTTVSRALNGYPEVNEQTRKRVMEAAQTLNYAPNARAKGLATGRAMAIGHVIPMSTHHQMMNPVFGDFIAGASDEYVKAGYDMTLSMTGDRDEEENYRRLKAKGNVDGIIVHGPSMKDARIPFLRQLGLPFVVHGRASELDLPYSWVDMNNTHAFQRATDFLLDLGHRRIALINGLEFMDFAYRRRVGFEQAMSARGVAVDPRYLTAGEMTESYGFESAARMLALPDRPTALITSSVIAAIGIRRAIHAAGLEMGRDVSVITHDDDLSFLRNGPDVPIFTATRSSVYEAGRIAASMLLAHIADPDLPAQPRLLEAQLIIGGSTGPAPQDAR</sequence>
<dbReference type="PANTHER" id="PTHR30146:SF109">
    <property type="entry name" value="HTH-TYPE TRANSCRIPTIONAL REGULATOR GALS"/>
    <property type="match status" value="1"/>
</dbReference>
<proteinExistence type="predicted"/>
<dbReference type="STRING" id="311180.SAMN04488050_101604"/>
<keyword evidence="2" id="KW-0238">DNA-binding</keyword>
<dbReference type="InterPro" id="IPR010982">
    <property type="entry name" value="Lambda_DNA-bd_dom_sf"/>
</dbReference>
<keyword evidence="1" id="KW-0805">Transcription regulation</keyword>
<name>A0A1I6PKG8_9RHOB</name>
<keyword evidence="3" id="KW-0804">Transcription</keyword>
<dbReference type="InterPro" id="IPR028082">
    <property type="entry name" value="Peripla_BP_I"/>
</dbReference>
<keyword evidence="6" id="KW-1185">Reference proteome</keyword>
<evidence type="ECO:0000256" key="2">
    <source>
        <dbReference type="ARBA" id="ARBA00023125"/>
    </source>
</evidence>
<feature type="domain" description="HTH lacI-type" evidence="4">
    <location>
        <begin position="1"/>
        <end position="55"/>
    </location>
</feature>
<evidence type="ECO:0000313" key="6">
    <source>
        <dbReference type="Proteomes" id="UP000199392"/>
    </source>
</evidence>
<evidence type="ECO:0000256" key="1">
    <source>
        <dbReference type="ARBA" id="ARBA00023015"/>
    </source>
</evidence>
<dbReference type="AlphaFoldDB" id="A0A1I6PKG8"/>
<dbReference type="Pfam" id="PF00356">
    <property type="entry name" value="LacI"/>
    <property type="match status" value="1"/>
</dbReference>
<dbReference type="SUPFAM" id="SSF53822">
    <property type="entry name" value="Periplasmic binding protein-like I"/>
    <property type="match status" value="1"/>
</dbReference>
<dbReference type="InterPro" id="IPR000843">
    <property type="entry name" value="HTH_LacI"/>
</dbReference>
<dbReference type="RefSeq" id="WP_092421566.1">
    <property type="nucleotide sequence ID" value="NZ_FNCL01000002.1"/>
</dbReference>
<dbReference type="Gene3D" id="1.10.260.40">
    <property type="entry name" value="lambda repressor-like DNA-binding domains"/>
    <property type="match status" value="1"/>
</dbReference>
<reference evidence="6" key="1">
    <citation type="submission" date="2016-10" db="EMBL/GenBank/DDBJ databases">
        <authorList>
            <person name="Varghese N."/>
            <person name="Submissions S."/>
        </authorList>
    </citation>
    <scope>NUCLEOTIDE SEQUENCE [LARGE SCALE GENOMIC DNA]</scope>
    <source>
        <strain evidence="6">DSM 26894</strain>
    </source>
</reference>
<dbReference type="OrthoDB" id="234496at2"/>
<dbReference type="SUPFAM" id="SSF47413">
    <property type="entry name" value="lambda repressor-like DNA-binding domains"/>
    <property type="match status" value="1"/>
</dbReference>
<dbReference type="CDD" id="cd01392">
    <property type="entry name" value="HTH_LacI"/>
    <property type="match status" value="1"/>
</dbReference>
<dbReference type="CDD" id="cd20010">
    <property type="entry name" value="PBP1_AglR-like"/>
    <property type="match status" value="1"/>
</dbReference>
<dbReference type="InterPro" id="IPR046335">
    <property type="entry name" value="LacI/GalR-like_sensor"/>
</dbReference>
<dbReference type="Pfam" id="PF13377">
    <property type="entry name" value="Peripla_BP_3"/>
    <property type="match status" value="1"/>
</dbReference>
<evidence type="ECO:0000259" key="4">
    <source>
        <dbReference type="PROSITE" id="PS50932"/>
    </source>
</evidence>
<dbReference type="EMBL" id="FOZW01000001">
    <property type="protein sequence ID" value="SFS40731.1"/>
    <property type="molecule type" value="Genomic_DNA"/>
</dbReference>
<dbReference type="Proteomes" id="UP000199392">
    <property type="component" value="Unassembled WGS sequence"/>
</dbReference>
<dbReference type="PANTHER" id="PTHR30146">
    <property type="entry name" value="LACI-RELATED TRANSCRIPTIONAL REPRESSOR"/>
    <property type="match status" value="1"/>
</dbReference>
<dbReference type="Gene3D" id="3.40.50.2300">
    <property type="match status" value="2"/>
</dbReference>
<evidence type="ECO:0000256" key="3">
    <source>
        <dbReference type="ARBA" id="ARBA00023163"/>
    </source>
</evidence>